<evidence type="ECO:0000313" key="3">
    <source>
        <dbReference type="Proteomes" id="UP001264980"/>
    </source>
</evidence>
<evidence type="ECO:0000313" key="2">
    <source>
        <dbReference type="EMBL" id="MDR6803791.1"/>
    </source>
</evidence>
<dbReference type="Proteomes" id="UP001264980">
    <property type="component" value="Unassembled WGS sequence"/>
</dbReference>
<dbReference type="InterPro" id="IPR029060">
    <property type="entry name" value="PIN-like_dom_sf"/>
</dbReference>
<gene>
    <name evidence="2" type="ORF">J2W84_000828</name>
</gene>
<organism evidence="2 3">
    <name type="scientific">Dyadobacter fermentans</name>
    <dbReference type="NCBI Taxonomy" id="94254"/>
    <lineage>
        <taxon>Bacteria</taxon>
        <taxon>Pseudomonadati</taxon>
        <taxon>Bacteroidota</taxon>
        <taxon>Cytophagia</taxon>
        <taxon>Cytophagales</taxon>
        <taxon>Spirosomataceae</taxon>
        <taxon>Dyadobacter</taxon>
    </lineage>
</organism>
<keyword evidence="3" id="KW-1185">Reference proteome</keyword>
<dbReference type="NCBIfam" id="TIGR00305">
    <property type="entry name" value="putative toxin-antitoxin system toxin component, PIN family"/>
    <property type="match status" value="1"/>
</dbReference>
<sequence>MSKPLIVIDTNVFISAQLIEGSTSAQVFDKILQVGNIALSEPLLSEYMNVIYRKKLDKYLSEEKRQAILRKIIENALMFTPTITVGDCRDRKDNIILELAITCGAACIVTGDADLKIMHPFRSIPILSGSEFLTEF</sequence>
<dbReference type="SUPFAM" id="SSF88723">
    <property type="entry name" value="PIN domain-like"/>
    <property type="match status" value="1"/>
</dbReference>
<feature type="domain" description="PIN" evidence="1">
    <location>
        <begin position="4"/>
        <end position="117"/>
    </location>
</feature>
<dbReference type="EMBL" id="JAVDTI010000001">
    <property type="protein sequence ID" value="MDR6803791.1"/>
    <property type="molecule type" value="Genomic_DNA"/>
</dbReference>
<dbReference type="InterPro" id="IPR002850">
    <property type="entry name" value="PIN_toxin-like"/>
</dbReference>
<name>A0ABU1QRM5_9BACT</name>
<dbReference type="SMART" id="SM00670">
    <property type="entry name" value="PINc"/>
    <property type="match status" value="1"/>
</dbReference>
<dbReference type="Gene3D" id="3.40.50.1010">
    <property type="entry name" value="5'-nuclease"/>
    <property type="match status" value="1"/>
</dbReference>
<dbReference type="PANTHER" id="PTHR34610:SF3">
    <property type="entry name" value="SSL7007 PROTEIN"/>
    <property type="match status" value="1"/>
</dbReference>
<protein>
    <submittedName>
        <fullName evidence="2">PIN family toxin of toxin-antitoxin system</fullName>
    </submittedName>
</protein>
<proteinExistence type="predicted"/>
<accession>A0ABU1QRM5</accession>
<reference evidence="2 3" key="1">
    <citation type="submission" date="2023-07" db="EMBL/GenBank/DDBJ databases">
        <title>Sorghum-associated microbial communities from plants grown in Nebraska, USA.</title>
        <authorList>
            <person name="Schachtman D."/>
        </authorList>
    </citation>
    <scope>NUCLEOTIDE SEQUENCE [LARGE SCALE GENOMIC DNA]</scope>
    <source>
        <strain evidence="2 3">BE57</strain>
    </source>
</reference>
<comment type="caution">
    <text evidence="2">The sequence shown here is derived from an EMBL/GenBank/DDBJ whole genome shotgun (WGS) entry which is preliminary data.</text>
</comment>
<evidence type="ECO:0000259" key="1">
    <source>
        <dbReference type="SMART" id="SM00670"/>
    </source>
</evidence>
<dbReference type="Pfam" id="PF13470">
    <property type="entry name" value="PIN_3"/>
    <property type="match status" value="1"/>
</dbReference>
<dbReference type="PANTHER" id="PTHR34610">
    <property type="entry name" value="SSL7007 PROTEIN"/>
    <property type="match status" value="1"/>
</dbReference>
<dbReference type="InterPro" id="IPR002716">
    <property type="entry name" value="PIN_dom"/>
</dbReference>
<dbReference type="RefSeq" id="WP_309981189.1">
    <property type="nucleotide sequence ID" value="NZ_JAVDTI010000001.1"/>
</dbReference>